<accession>A0A2J8PUZ8</accession>
<proteinExistence type="predicted"/>
<sequence length="52" mass="5837">MRVKDPTKALPEKAKRSKRPTVPHDEDSSDDISVGFTCQHVSHAISVNHVKR</sequence>
<feature type="region of interest" description="Disordered" evidence="1">
    <location>
        <begin position="1"/>
        <end position="33"/>
    </location>
</feature>
<reference evidence="2 3" key="1">
    <citation type="submission" date="2017-12" db="EMBL/GenBank/DDBJ databases">
        <title>High-resolution comparative analysis of great ape genomes.</title>
        <authorList>
            <person name="Pollen A."/>
            <person name="Hastie A."/>
            <person name="Hormozdiari F."/>
            <person name="Dougherty M."/>
            <person name="Liu R."/>
            <person name="Chaisson M."/>
            <person name="Hoppe E."/>
            <person name="Hill C."/>
            <person name="Pang A."/>
            <person name="Hillier L."/>
            <person name="Baker C."/>
            <person name="Armstrong J."/>
            <person name="Shendure J."/>
            <person name="Paten B."/>
            <person name="Wilson R."/>
            <person name="Chao H."/>
            <person name="Schneider V."/>
            <person name="Ventura M."/>
            <person name="Kronenberg Z."/>
            <person name="Murali S."/>
            <person name="Gordon D."/>
            <person name="Cantsilieris S."/>
            <person name="Munson K."/>
            <person name="Nelson B."/>
            <person name="Raja A."/>
            <person name="Underwood J."/>
            <person name="Diekhans M."/>
            <person name="Fiddes I."/>
            <person name="Haussler D."/>
            <person name="Eichler E."/>
        </authorList>
    </citation>
    <scope>NUCLEOTIDE SEQUENCE [LARGE SCALE GENOMIC DNA]</scope>
    <source>
        <strain evidence="2">Yerkes chimp pedigree #C0471</strain>
    </source>
</reference>
<evidence type="ECO:0000256" key="1">
    <source>
        <dbReference type="SAM" id="MobiDB-lite"/>
    </source>
</evidence>
<comment type="caution">
    <text evidence="2">The sequence shown here is derived from an EMBL/GenBank/DDBJ whole genome shotgun (WGS) entry which is preliminary data.</text>
</comment>
<dbReference type="EMBL" id="NBAG03000210">
    <property type="protein sequence ID" value="PNI87836.1"/>
    <property type="molecule type" value="Genomic_DNA"/>
</dbReference>
<feature type="non-terminal residue" evidence="2">
    <location>
        <position position="52"/>
    </location>
</feature>
<organism evidence="2 3">
    <name type="scientific">Pan troglodytes</name>
    <name type="common">Chimpanzee</name>
    <dbReference type="NCBI Taxonomy" id="9598"/>
    <lineage>
        <taxon>Eukaryota</taxon>
        <taxon>Metazoa</taxon>
        <taxon>Chordata</taxon>
        <taxon>Craniata</taxon>
        <taxon>Vertebrata</taxon>
        <taxon>Euteleostomi</taxon>
        <taxon>Mammalia</taxon>
        <taxon>Eutheria</taxon>
        <taxon>Euarchontoglires</taxon>
        <taxon>Primates</taxon>
        <taxon>Haplorrhini</taxon>
        <taxon>Catarrhini</taxon>
        <taxon>Hominidae</taxon>
        <taxon>Pan</taxon>
    </lineage>
</organism>
<evidence type="ECO:0000313" key="3">
    <source>
        <dbReference type="Proteomes" id="UP000236370"/>
    </source>
</evidence>
<dbReference type="AlphaFoldDB" id="A0A2J8PUZ8"/>
<name>A0A2J8PUZ8_PANTR</name>
<gene>
    <name evidence="2" type="ORF">CK820_G0000680</name>
</gene>
<dbReference type="Proteomes" id="UP000236370">
    <property type="component" value="Unassembled WGS sequence"/>
</dbReference>
<evidence type="ECO:0000313" key="2">
    <source>
        <dbReference type="EMBL" id="PNI87836.1"/>
    </source>
</evidence>
<protein>
    <submittedName>
        <fullName evidence="2">USP45 isoform 1</fullName>
    </submittedName>
</protein>
<feature type="compositionally biased region" description="Basic and acidic residues" evidence="1">
    <location>
        <begin position="1"/>
        <end position="14"/>
    </location>
</feature>